<dbReference type="Gene3D" id="1.10.3210.10">
    <property type="entry name" value="Hypothetical protein af1432"/>
    <property type="match status" value="1"/>
</dbReference>
<evidence type="ECO:0000259" key="4">
    <source>
        <dbReference type="PROSITE" id="PS50110"/>
    </source>
</evidence>
<protein>
    <recommendedName>
        <fullName evidence="1">Stage 0 sporulation protein A homolog</fullName>
    </recommendedName>
</protein>
<comment type="caution">
    <text evidence="6">The sequence shown here is derived from an EMBL/GenBank/DDBJ whole genome shotgun (WGS) entry which is preliminary data.</text>
</comment>
<accession>A0A839K2A0</accession>
<evidence type="ECO:0000256" key="3">
    <source>
        <dbReference type="PROSITE-ProRule" id="PRU00169"/>
    </source>
</evidence>
<dbReference type="PANTHER" id="PTHR33525:SF4">
    <property type="entry name" value="CYCLIC DI-GMP PHOSPHODIESTERASE CDGJ"/>
    <property type="match status" value="1"/>
</dbReference>
<dbReference type="InterPro" id="IPR011006">
    <property type="entry name" value="CheY-like_superfamily"/>
</dbReference>
<dbReference type="GO" id="GO:0000160">
    <property type="term" value="P:phosphorelay signal transduction system"/>
    <property type="evidence" value="ECO:0007669"/>
    <property type="project" value="InterPro"/>
</dbReference>
<reference evidence="6 7" key="1">
    <citation type="submission" date="2020-07" db="EMBL/GenBank/DDBJ databases">
        <title>Characterization and genome sequencing of isolate MD1, a novel member within the family Lachnospiraceae.</title>
        <authorList>
            <person name="Rettenmaier R."/>
            <person name="Di Bello L."/>
            <person name="Zinser C."/>
            <person name="Scheitz K."/>
            <person name="Liebl W."/>
            <person name="Zverlov V."/>
        </authorList>
    </citation>
    <scope>NUCLEOTIDE SEQUENCE [LARGE SCALE GENOMIC DNA]</scope>
    <source>
        <strain evidence="6 7">MD1</strain>
    </source>
</reference>
<gene>
    <name evidence="6" type="ORF">H0486_10630</name>
</gene>
<evidence type="ECO:0000313" key="6">
    <source>
        <dbReference type="EMBL" id="MBB2183332.1"/>
    </source>
</evidence>
<name>A0A839K2A0_9FIRM</name>
<dbReference type="PANTHER" id="PTHR33525">
    <property type="match status" value="1"/>
</dbReference>
<dbReference type="SUPFAM" id="SSF52172">
    <property type="entry name" value="CheY-like"/>
    <property type="match status" value="1"/>
</dbReference>
<dbReference type="Pfam" id="PF08668">
    <property type="entry name" value="HDOD"/>
    <property type="match status" value="1"/>
</dbReference>
<dbReference type="Pfam" id="PF00072">
    <property type="entry name" value="Response_reg"/>
    <property type="match status" value="1"/>
</dbReference>
<evidence type="ECO:0000259" key="5">
    <source>
        <dbReference type="PROSITE" id="PS51833"/>
    </source>
</evidence>
<dbReference type="Gene3D" id="3.40.50.2300">
    <property type="match status" value="1"/>
</dbReference>
<feature type="domain" description="Response regulatory" evidence="4">
    <location>
        <begin position="3"/>
        <end position="118"/>
    </location>
</feature>
<dbReference type="CDD" id="cd17569">
    <property type="entry name" value="REC_HupR-like"/>
    <property type="match status" value="1"/>
</dbReference>
<proteinExistence type="predicted"/>
<feature type="modified residue" description="4-aspartylphosphate" evidence="3">
    <location>
        <position position="52"/>
    </location>
</feature>
<sequence length="385" mass="44333">MKKILVVDDELQILKAITRMLADTDYEVITSENGKDALAIIESTPVDMVIADMRMPIMDGFELLKVVKEKYPKIIRIILSGYAEEKAMFQAVLHNVAKLYIFKPWNNEEFLQSINKLFSVDTILHSDELIKSIDDMECSATIPDYCKQLLSTIEKEDVNAVIDELEQNADLSALLIQVAKSSIYGVMPNTVKQSVKYIGLHNMKCFVHWACVVNAMKCKETDTFDSHMLLQHSYLTNRIFLFLYETFLHKQPPESALFAGLMHNIGLIMIAKNLQKKGSLSQDTQSEVYFEFDQKQYQGKHQEIGAHLLDQWDIPFPMYEVALYHHRPLDPYIVNFELVSCVYIAQSFAWKTLAGTEIESNISEVFDKLDLSKEEFETRLARYLK</sequence>
<dbReference type="InterPro" id="IPR013976">
    <property type="entry name" value="HDOD"/>
</dbReference>
<dbReference type="RefSeq" id="WP_228352993.1">
    <property type="nucleotide sequence ID" value="NZ_JACEGA010000001.1"/>
</dbReference>
<dbReference type="AlphaFoldDB" id="A0A839K2A0"/>
<dbReference type="PROSITE" id="PS51833">
    <property type="entry name" value="HDOD"/>
    <property type="match status" value="1"/>
</dbReference>
<dbReference type="InterPro" id="IPR052340">
    <property type="entry name" value="RNase_Y/CdgJ"/>
</dbReference>
<comment type="function">
    <text evidence="2">May play the central regulatory role in sporulation. It may be an element of the effector pathway responsible for the activation of sporulation genes in response to nutritional stress. Spo0A may act in concert with spo0H (a sigma factor) to control the expression of some genes that are critical to the sporulation process.</text>
</comment>
<keyword evidence="3" id="KW-0597">Phosphoprotein</keyword>
<evidence type="ECO:0000313" key="7">
    <source>
        <dbReference type="Proteomes" id="UP000574276"/>
    </source>
</evidence>
<evidence type="ECO:0000256" key="1">
    <source>
        <dbReference type="ARBA" id="ARBA00018672"/>
    </source>
</evidence>
<evidence type="ECO:0000256" key="2">
    <source>
        <dbReference type="ARBA" id="ARBA00024867"/>
    </source>
</evidence>
<dbReference type="PROSITE" id="PS50110">
    <property type="entry name" value="RESPONSE_REGULATORY"/>
    <property type="match status" value="1"/>
</dbReference>
<dbReference type="SMART" id="SM00448">
    <property type="entry name" value="REC"/>
    <property type="match status" value="1"/>
</dbReference>
<dbReference type="InterPro" id="IPR001789">
    <property type="entry name" value="Sig_transdc_resp-reg_receiver"/>
</dbReference>
<dbReference type="SUPFAM" id="SSF109604">
    <property type="entry name" value="HD-domain/PDEase-like"/>
    <property type="match status" value="1"/>
</dbReference>
<organism evidence="6 7">
    <name type="scientific">Variimorphobacter saccharofermentans</name>
    <dbReference type="NCBI Taxonomy" id="2755051"/>
    <lineage>
        <taxon>Bacteria</taxon>
        <taxon>Bacillati</taxon>
        <taxon>Bacillota</taxon>
        <taxon>Clostridia</taxon>
        <taxon>Lachnospirales</taxon>
        <taxon>Lachnospiraceae</taxon>
        <taxon>Variimorphobacter</taxon>
    </lineage>
</organism>
<dbReference type="EMBL" id="JACEGA010000001">
    <property type="protein sequence ID" value="MBB2183332.1"/>
    <property type="molecule type" value="Genomic_DNA"/>
</dbReference>
<keyword evidence="7" id="KW-1185">Reference proteome</keyword>
<feature type="domain" description="HDOD" evidence="5">
    <location>
        <begin position="136"/>
        <end position="328"/>
    </location>
</feature>
<dbReference type="Proteomes" id="UP000574276">
    <property type="component" value="Unassembled WGS sequence"/>
</dbReference>